<evidence type="ECO:0000313" key="3">
    <source>
        <dbReference type="RefSeq" id="XP_052114174.1"/>
    </source>
</evidence>
<dbReference type="PANTHER" id="PTHR12948:SF3">
    <property type="entry name" value="NEDD8 ULTIMATE BUSTER 1"/>
    <property type="match status" value="1"/>
</dbReference>
<reference evidence="3" key="2">
    <citation type="submission" date="2025-08" db="UniProtKB">
        <authorList>
            <consortium name="RefSeq"/>
        </authorList>
    </citation>
    <scope>IDENTIFICATION</scope>
    <source>
        <tissue evidence="3">Whole plant</tissue>
    </source>
</reference>
<dbReference type="PANTHER" id="PTHR12948">
    <property type="entry name" value="NEDD8 ULTIMATE BUSTER-1 BS4 PROTEIN"/>
    <property type="match status" value="1"/>
</dbReference>
<dbReference type="PROSITE" id="PS50030">
    <property type="entry name" value="UBA"/>
    <property type="match status" value="1"/>
</dbReference>
<reference evidence="2" key="1">
    <citation type="journal article" date="2016" name="Nat. Genet.">
        <title>The genome sequences of Arachis duranensis and Arachis ipaensis, the diploid ancestors of cultivated peanut.</title>
        <authorList>
            <person name="Bertioli D.J."/>
            <person name="Cannon S.B."/>
            <person name="Froenicke L."/>
            <person name="Huang G."/>
            <person name="Farmer A.D."/>
            <person name="Cannon E.K."/>
            <person name="Liu X."/>
            <person name="Gao D."/>
            <person name="Clevenger J."/>
            <person name="Dash S."/>
            <person name="Ren L."/>
            <person name="Moretzsohn M.C."/>
            <person name="Shirasawa K."/>
            <person name="Huang W."/>
            <person name="Vidigal B."/>
            <person name="Abernathy B."/>
            <person name="Chu Y."/>
            <person name="Niederhuth C.E."/>
            <person name="Umale P."/>
            <person name="Araujo A.C."/>
            <person name="Kozik A."/>
            <person name="Kim K.D."/>
            <person name="Burow M.D."/>
            <person name="Varshney R.K."/>
            <person name="Wang X."/>
            <person name="Zhang X."/>
            <person name="Barkley N."/>
            <person name="Guimaraes P.M."/>
            <person name="Isobe S."/>
            <person name="Guo B."/>
            <person name="Liao B."/>
            <person name="Stalker H.T."/>
            <person name="Schmitz R.J."/>
            <person name="Scheffler B.E."/>
            <person name="Leal-Bertioli S.C."/>
            <person name="Xun X."/>
            <person name="Jackson S.A."/>
            <person name="Michelmore R."/>
            <person name="Ozias-Akins P."/>
        </authorList>
    </citation>
    <scope>NUCLEOTIDE SEQUENCE [LARGE SCALE GENOMIC DNA]</scope>
    <source>
        <strain evidence="2">cv. V14167</strain>
    </source>
</reference>
<dbReference type="RefSeq" id="XP_052114174.1">
    <property type="nucleotide sequence ID" value="XM_052258214.1"/>
</dbReference>
<dbReference type="Gene3D" id="1.10.8.10">
    <property type="entry name" value="DNA helicase RuvA subunit, C-terminal domain"/>
    <property type="match status" value="1"/>
</dbReference>
<keyword evidence="2" id="KW-1185">Reference proteome</keyword>
<dbReference type="InterPro" id="IPR009060">
    <property type="entry name" value="UBA-like_sf"/>
</dbReference>
<feature type="domain" description="UBA" evidence="1">
    <location>
        <begin position="294"/>
        <end position="323"/>
    </location>
</feature>
<gene>
    <name evidence="3" type="primary">LOC107478345</name>
</gene>
<name>A0A9C6TP14_ARADU</name>
<evidence type="ECO:0000259" key="1">
    <source>
        <dbReference type="PROSITE" id="PS50030"/>
    </source>
</evidence>
<sequence length="506" mass="57224">MARLKIRGTWSGVLEDVTVDAWTVPKLREEVAMRANCSPDCINLTFAGMLLKDDDADAGDVRNLASLGVKINSKIFASRISPQESDAFRREEELFSRLEEIRGAAIVMAEKHPCLIPVEDFNREAEDQSGQLVHISSEMEHRAVMMGVRLHAIAVRLIGCDLYNSAVEVLSLGEEAFSICDPNLIKLIYIVPILHINMVWCYFMKGDIRLLSDAGKRLEIARTGIERDQVKKSVCRRQLEKLHLRLDLLEGVVAYHSGQIEKSRKALLSAKVKFIQHQGPVDPIMLFMSFDDASFGFTLNEANRALKMCNGDVGVAIDFLIEEEIKEMQKCNDHSQRRKKIWWVCPLANSIFVLFDTAKYSRFGEELAAEALKRNKNYKLNALDDLKNPETISTLQADIESMKRERQKQGTDFAIEKAVQMGFERSRVVAAFEAGGTSEEVIQRLKVQPEGPSDISKAEEQNEEIKGELSADIEIANEGPVIIFYLRLVELALRRLWEEDVPSQHD</sequence>
<evidence type="ECO:0000313" key="2">
    <source>
        <dbReference type="Proteomes" id="UP000515211"/>
    </source>
</evidence>
<accession>A0A9C6TP14</accession>
<dbReference type="InterPro" id="IPR039749">
    <property type="entry name" value="NUB1"/>
</dbReference>
<dbReference type="GeneID" id="107478345"/>
<dbReference type="AlphaFoldDB" id="A0A9C6TP14"/>
<dbReference type="Proteomes" id="UP000515211">
    <property type="component" value="Chromosome 3"/>
</dbReference>
<dbReference type="KEGG" id="adu:107478345"/>
<protein>
    <submittedName>
        <fullName evidence="3">Uncharacterized protein LOC107478345</fullName>
    </submittedName>
</protein>
<organism evidence="2 3">
    <name type="scientific">Arachis duranensis</name>
    <name type="common">Wild peanut</name>
    <dbReference type="NCBI Taxonomy" id="130453"/>
    <lineage>
        <taxon>Eukaryota</taxon>
        <taxon>Viridiplantae</taxon>
        <taxon>Streptophyta</taxon>
        <taxon>Embryophyta</taxon>
        <taxon>Tracheophyta</taxon>
        <taxon>Spermatophyta</taxon>
        <taxon>Magnoliopsida</taxon>
        <taxon>eudicotyledons</taxon>
        <taxon>Gunneridae</taxon>
        <taxon>Pentapetalae</taxon>
        <taxon>rosids</taxon>
        <taxon>fabids</taxon>
        <taxon>Fabales</taxon>
        <taxon>Fabaceae</taxon>
        <taxon>Papilionoideae</taxon>
        <taxon>50 kb inversion clade</taxon>
        <taxon>dalbergioids sensu lato</taxon>
        <taxon>Dalbergieae</taxon>
        <taxon>Pterocarpus clade</taxon>
        <taxon>Arachis</taxon>
    </lineage>
</organism>
<dbReference type="InterPro" id="IPR015940">
    <property type="entry name" value="UBA"/>
</dbReference>
<dbReference type="SUPFAM" id="SSF46934">
    <property type="entry name" value="UBA-like"/>
    <property type="match status" value="1"/>
</dbReference>
<dbReference type="GO" id="GO:2000058">
    <property type="term" value="P:regulation of ubiquitin-dependent protein catabolic process"/>
    <property type="evidence" value="ECO:0007669"/>
    <property type="project" value="TreeGrafter"/>
</dbReference>
<proteinExistence type="predicted"/>